<reference evidence="3" key="1">
    <citation type="submission" date="2022-11" db="UniProtKB">
        <authorList>
            <consortium name="WormBaseParasite"/>
        </authorList>
    </citation>
    <scope>IDENTIFICATION</scope>
</reference>
<dbReference type="AlphaFoldDB" id="A0A914X540"/>
<name>A0A914X540_9BILA</name>
<protein>
    <submittedName>
        <fullName evidence="3">Uncharacterized protein</fullName>
    </submittedName>
</protein>
<evidence type="ECO:0000256" key="1">
    <source>
        <dbReference type="SAM" id="MobiDB-lite"/>
    </source>
</evidence>
<feature type="region of interest" description="Disordered" evidence="1">
    <location>
        <begin position="51"/>
        <end position="73"/>
    </location>
</feature>
<dbReference type="WBParaSite" id="PSAMB.scaffold6738size8877.g29022.t1">
    <property type="protein sequence ID" value="PSAMB.scaffold6738size8877.g29022.t1"/>
    <property type="gene ID" value="PSAMB.scaffold6738size8877.g29022"/>
</dbReference>
<keyword evidence="2" id="KW-1185">Reference proteome</keyword>
<evidence type="ECO:0000313" key="3">
    <source>
        <dbReference type="WBParaSite" id="PSAMB.scaffold6738size8877.g29022.t1"/>
    </source>
</evidence>
<evidence type="ECO:0000313" key="2">
    <source>
        <dbReference type="Proteomes" id="UP000887566"/>
    </source>
</evidence>
<sequence length="159" mass="17816">MDDTASSADSMEADSRIRQRLDACRQGMRQLDALRNKHQRLMQDMRVRLGLPTTPKDVDGDANISSERSPERKTLIEQHDSLLRCTSPAPSTADFSSSISHRSSLSMDSGCVSVVSDLLNATHLPMSYSAYRKLSMEERRKQLMSEDEGCVVDDNRPLL</sequence>
<dbReference type="Proteomes" id="UP000887566">
    <property type="component" value="Unplaced"/>
</dbReference>
<organism evidence="2 3">
    <name type="scientific">Plectus sambesii</name>
    <dbReference type="NCBI Taxonomy" id="2011161"/>
    <lineage>
        <taxon>Eukaryota</taxon>
        <taxon>Metazoa</taxon>
        <taxon>Ecdysozoa</taxon>
        <taxon>Nematoda</taxon>
        <taxon>Chromadorea</taxon>
        <taxon>Plectida</taxon>
        <taxon>Plectina</taxon>
        <taxon>Plectoidea</taxon>
        <taxon>Plectidae</taxon>
        <taxon>Plectus</taxon>
    </lineage>
</organism>
<accession>A0A914X540</accession>
<proteinExistence type="predicted"/>